<dbReference type="EMBL" id="QZJZ01000011">
    <property type="protein sequence ID" value="RJP61553.1"/>
    <property type="molecule type" value="Genomic_DNA"/>
</dbReference>
<evidence type="ECO:0000313" key="5">
    <source>
        <dbReference type="EMBL" id="RJP61553.1"/>
    </source>
</evidence>
<dbReference type="PANTHER" id="PTHR23135:SF4">
    <property type="entry name" value="UDP-N-ACETYLMURAMOYL-L-ALANYL-D-GLUTAMATE--2,6-DIAMINOPIMELATE LIGASE MURE HOMOLOG, CHLOROPLASTIC"/>
    <property type="match status" value="1"/>
</dbReference>
<dbReference type="GO" id="GO:0008360">
    <property type="term" value="P:regulation of cell shape"/>
    <property type="evidence" value="ECO:0007669"/>
    <property type="project" value="UniProtKB-KW"/>
</dbReference>
<dbReference type="GO" id="GO:0005524">
    <property type="term" value="F:ATP binding"/>
    <property type="evidence" value="ECO:0007669"/>
    <property type="project" value="InterPro"/>
</dbReference>
<dbReference type="InterPro" id="IPR036615">
    <property type="entry name" value="Mur_ligase_C_dom_sf"/>
</dbReference>
<dbReference type="GO" id="GO:0016881">
    <property type="term" value="F:acid-amino acid ligase activity"/>
    <property type="evidence" value="ECO:0007669"/>
    <property type="project" value="InterPro"/>
</dbReference>
<comment type="pathway">
    <text evidence="2">Cell wall biogenesis; peptidoglycan biosynthesis.</text>
</comment>
<evidence type="ECO:0000256" key="1">
    <source>
        <dbReference type="ARBA" id="ARBA00005898"/>
    </source>
</evidence>
<feature type="non-terminal residue" evidence="5">
    <location>
        <position position="1"/>
    </location>
</feature>
<name>A0A3A4R8V2_9BACT</name>
<dbReference type="InterPro" id="IPR005761">
    <property type="entry name" value="UDP-N-AcMur-Glu-dNH2Pim_ligase"/>
</dbReference>
<keyword evidence="2" id="KW-0961">Cell wall biogenesis/degradation</keyword>
<dbReference type="GO" id="GO:0009252">
    <property type="term" value="P:peptidoglycan biosynthetic process"/>
    <property type="evidence" value="ECO:0007669"/>
    <property type="project" value="UniProtKB-UniPathway"/>
</dbReference>
<evidence type="ECO:0000259" key="3">
    <source>
        <dbReference type="Pfam" id="PF02875"/>
    </source>
</evidence>
<reference evidence="5 6" key="1">
    <citation type="journal article" date="2017" name="ISME J.">
        <title>Energy and carbon metabolisms in a deep terrestrial subsurface fluid microbial community.</title>
        <authorList>
            <person name="Momper L."/>
            <person name="Jungbluth S.P."/>
            <person name="Lee M.D."/>
            <person name="Amend J.P."/>
        </authorList>
    </citation>
    <scope>NUCLEOTIDE SEQUENCE [LARGE SCALE GENOMIC DNA]</scope>
    <source>
        <strain evidence="5">SURF_26</strain>
    </source>
</reference>
<keyword evidence="2" id="KW-0131">Cell cycle</keyword>
<protein>
    <submittedName>
        <fullName evidence="5">UDP-N-acetylmuramyl-tripeptide synthetase</fullName>
    </submittedName>
</protein>
<comment type="caution">
    <text evidence="5">The sequence shown here is derived from an EMBL/GenBank/DDBJ whole genome shotgun (WGS) entry which is preliminary data.</text>
</comment>
<dbReference type="Pfam" id="PF02875">
    <property type="entry name" value="Mur_ligase_C"/>
    <property type="match status" value="1"/>
</dbReference>
<organism evidence="5 6">
    <name type="scientific">Candidatus Auribacter fodinae</name>
    <dbReference type="NCBI Taxonomy" id="2093366"/>
    <lineage>
        <taxon>Bacteria</taxon>
        <taxon>Pseudomonadati</taxon>
        <taxon>Candidatus Auribacterota</taxon>
        <taxon>Candidatus Auribacteria</taxon>
        <taxon>Candidatus Auribacterales</taxon>
        <taxon>Candidatus Auribacteraceae</taxon>
        <taxon>Candidatus Auribacter</taxon>
    </lineage>
</organism>
<dbReference type="SUPFAM" id="SSF53623">
    <property type="entry name" value="MurD-like peptide ligases, catalytic domain"/>
    <property type="match status" value="1"/>
</dbReference>
<gene>
    <name evidence="5" type="primary">murE</name>
    <name evidence="5" type="ORF">C4541_01750</name>
</gene>
<dbReference type="AlphaFoldDB" id="A0A3A4R8V2"/>
<dbReference type="GO" id="GO:0071555">
    <property type="term" value="P:cell wall organization"/>
    <property type="evidence" value="ECO:0007669"/>
    <property type="project" value="UniProtKB-KW"/>
</dbReference>
<feature type="domain" description="Mur ligase central" evidence="4">
    <location>
        <begin position="1"/>
        <end position="99"/>
    </location>
</feature>
<dbReference type="Proteomes" id="UP000266426">
    <property type="component" value="Unassembled WGS sequence"/>
</dbReference>
<evidence type="ECO:0000256" key="2">
    <source>
        <dbReference type="RuleBase" id="RU004135"/>
    </source>
</evidence>
<comment type="similarity">
    <text evidence="1">Belongs to the MurCDEF family. MurE subfamily.</text>
</comment>
<dbReference type="SUPFAM" id="SSF53244">
    <property type="entry name" value="MurD-like peptide ligases, peptide-binding domain"/>
    <property type="match status" value="1"/>
</dbReference>
<dbReference type="InterPro" id="IPR013221">
    <property type="entry name" value="Mur_ligase_cen"/>
</dbReference>
<sequence length="280" mass="31040">DYLSAKTRLFSQLSESEHKNRAAVINADDPASSYILKHTKGRALTYAITAQGDITASDIRLTSDGTSFIATIFGQPVNIQIPLLGIHNVYNTLAAIGAAYTLGADFDQLRDKLYTFKGVPGRLNKIEAARNFSVYVDYAHTDDALKQVILTIKKVHEGRVIVLFGCGGDRDRTKRPLMGTTVCKYADYAIITSDNPRSENPLAIIEDIKKGFWKDNYCIEPDRKSAIKLGLDLCKKGDVLLVAGKGHEKYQIIGDVLYPFDDEQIIKEYLRGTESCAQAR</sequence>
<dbReference type="InterPro" id="IPR004101">
    <property type="entry name" value="Mur_ligase_C"/>
</dbReference>
<dbReference type="GO" id="GO:0005737">
    <property type="term" value="C:cytoplasm"/>
    <property type="evidence" value="ECO:0007669"/>
    <property type="project" value="UniProtKB-SubCell"/>
</dbReference>
<evidence type="ECO:0000259" key="4">
    <source>
        <dbReference type="Pfam" id="PF08245"/>
    </source>
</evidence>
<proteinExistence type="inferred from homology"/>
<dbReference type="Gene3D" id="3.40.1190.10">
    <property type="entry name" value="Mur-like, catalytic domain"/>
    <property type="match status" value="1"/>
</dbReference>
<dbReference type="GO" id="GO:0051301">
    <property type="term" value="P:cell division"/>
    <property type="evidence" value="ECO:0007669"/>
    <property type="project" value="UniProtKB-KW"/>
</dbReference>
<dbReference type="NCBIfam" id="TIGR01085">
    <property type="entry name" value="murE"/>
    <property type="match status" value="1"/>
</dbReference>
<dbReference type="InterPro" id="IPR036565">
    <property type="entry name" value="Mur-like_cat_sf"/>
</dbReference>
<keyword evidence="2" id="KW-0573">Peptidoglycan synthesis</keyword>
<keyword evidence="2" id="KW-0132">Cell division</keyword>
<accession>A0A3A4R8V2</accession>
<evidence type="ECO:0000313" key="6">
    <source>
        <dbReference type="Proteomes" id="UP000266426"/>
    </source>
</evidence>
<keyword evidence="2" id="KW-0133">Cell shape</keyword>
<comment type="subcellular location">
    <subcellularLocation>
        <location evidence="2">Cytoplasm</location>
    </subcellularLocation>
</comment>
<dbReference type="Pfam" id="PF08245">
    <property type="entry name" value="Mur_ligase_M"/>
    <property type="match status" value="1"/>
</dbReference>
<dbReference type="Gene3D" id="3.90.190.20">
    <property type="entry name" value="Mur ligase, C-terminal domain"/>
    <property type="match status" value="1"/>
</dbReference>
<dbReference type="UniPathway" id="UPA00219"/>
<feature type="domain" description="Mur ligase C-terminal" evidence="3">
    <location>
        <begin position="121"/>
        <end position="246"/>
    </location>
</feature>
<dbReference type="PANTHER" id="PTHR23135">
    <property type="entry name" value="MUR LIGASE FAMILY MEMBER"/>
    <property type="match status" value="1"/>
</dbReference>